<gene>
    <name evidence="2" type="ORF">GO495_06415</name>
</gene>
<evidence type="ECO:0000313" key="3">
    <source>
        <dbReference type="Proteomes" id="UP000468388"/>
    </source>
</evidence>
<dbReference type="AlphaFoldDB" id="A0A6N8J4Q6"/>
<protein>
    <submittedName>
        <fullName evidence="2">AAA family ATPase</fullName>
    </submittedName>
</protein>
<dbReference type="EMBL" id="WRXO01000001">
    <property type="protein sequence ID" value="MVT40207.1"/>
    <property type="molecule type" value="Genomic_DNA"/>
</dbReference>
<dbReference type="InterPro" id="IPR027417">
    <property type="entry name" value="P-loop_NTPase"/>
</dbReference>
<dbReference type="InterPro" id="IPR003959">
    <property type="entry name" value="ATPase_AAA_core"/>
</dbReference>
<comment type="caution">
    <text evidence="2">The sequence shown here is derived from an EMBL/GenBank/DDBJ whole genome shotgun (WGS) entry which is preliminary data.</text>
</comment>
<organism evidence="2 3">
    <name type="scientific">Chitinophaga oryziterrae</name>
    <dbReference type="NCBI Taxonomy" id="1031224"/>
    <lineage>
        <taxon>Bacteria</taxon>
        <taxon>Pseudomonadati</taxon>
        <taxon>Bacteroidota</taxon>
        <taxon>Chitinophagia</taxon>
        <taxon>Chitinophagales</taxon>
        <taxon>Chitinophagaceae</taxon>
        <taxon>Chitinophaga</taxon>
    </lineage>
</organism>
<proteinExistence type="predicted"/>
<dbReference type="PANTHER" id="PTHR40396:SF1">
    <property type="entry name" value="ATPASE AAA-TYPE CORE DOMAIN-CONTAINING PROTEIN"/>
    <property type="match status" value="1"/>
</dbReference>
<dbReference type="GO" id="GO:0005524">
    <property type="term" value="F:ATP binding"/>
    <property type="evidence" value="ECO:0007669"/>
    <property type="project" value="InterPro"/>
</dbReference>
<reference evidence="2 3" key="1">
    <citation type="submission" date="2019-12" db="EMBL/GenBank/DDBJ databases">
        <title>The draft genomic sequence of strain Chitinophaga oryziterrae JCM 16595.</title>
        <authorList>
            <person name="Zhang X."/>
        </authorList>
    </citation>
    <scope>NUCLEOTIDE SEQUENCE [LARGE SCALE GENOMIC DNA]</scope>
    <source>
        <strain evidence="2 3">JCM 16595</strain>
    </source>
</reference>
<dbReference type="SUPFAM" id="SSF52540">
    <property type="entry name" value="P-loop containing nucleoside triphosphate hydrolases"/>
    <property type="match status" value="1"/>
</dbReference>
<sequence length="423" mass="48128">MLVYFKVGNFKSIKDPVVINFAATAISEHQESNVFEKGKDDLLKTVLLYGPNAGGKSKILDAFLLYRRLVLNSVLRHSTSRIAVEAFLLNVDTAKQPSLFEAEFIINRRKYRYGFEAYKSHIQKEWLLEVKATTTSSIFLRLEQNFKIDFKTFQNAEGLENKCSENVLFLSAADQWNVPLAKQIYGWFHGTHTIRGLDDLDRNKSSNSRTNRLFESPKYRKAINQMMKHADLGIKSIDVLKEESGDQTVVIDGTRYKLASSGPQDKVIAKHDVYDNAGNVVGEEDFGMDVQESDGTRKFYNMLGAILYAIKNGHLVIIDEIDARFHTLLTKAIIKLFNSEIVKSGAQLFAVCHDASVMDNDLLRRDQIYIVEKDNFSSTKVVNLVEYKSARKETPLAKNYLEGKYGGIPFIENLENFLMNDEE</sequence>
<evidence type="ECO:0000259" key="1">
    <source>
        <dbReference type="Pfam" id="PF13304"/>
    </source>
</evidence>
<dbReference type="GO" id="GO:0016887">
    <property type="term" value="F:ATP hydrolysis activity"/>
    <property type="evidence" value="ECO:0007669"/>
    <property type="project" value="InterPro"/>
</dbReference>
<dbReference type="Gene3D" id="3.40.50.300">
    <property type="entry name" value="P-loop containing nucleotide triphosphate hydrolases"/>
    <property type="match status" value="1"/>
</dbReference>
<accession>A0A6N8J4Q6</accession>
<dbReference type="Proteomes" id="UP000468388">
    <property type="component" value="Unassembled WGS sequence"/>
</dbReference>
<dbReference type="OrthoDB" id="9809324at2"/>
<dbReference type="PANTHER" id="PTHR40396">
    <property type="entry name" value="ATPASE-LIKE PROTEIN"/>
    <property type="match status" value="1"/>
</dbReference>
<dbReference type="Pfam" id="PF13304">
    <property type="entry name" value="AAA_21"/>
    <property type="match status" value="1"/>
</dbReference>
<dbReference type="RefSeq" id="WP_157298833.1">
    <property type="nucleotide sequence ID" value="NZ_BAAAZB010000005.1"/>
</dbReference>
<feature type="domain" description="ATPase AAA-type core" evidence="1">
    <location>
        <begin position="47"/>
        <end position="359"/>
    </location>
</feature>
<keyword evidence="3" id="KW-1185">Reference proteome</keyword>
<name>A0A6N8J4Q6_9BACT</name>
<evidence type="ECO:0000313" key="2">
    <source>
        <dbReference type="EMBL" id="MVT40207.1"/>
    </source>
</evidence>